<dbReference type="SUPFAM" id="SSF159888">
    <property type="entry name" value="YdhG-like"/>
    <property type="match status" value="1"/>
</dbReference>
<reference evidence="2 3" key="1">
    <citation type="submission" date="2023-09" db="EMBL/GenBank/DDBJ databases">
        <authorList>
            <person name="Rey-Velasco X."/>
        </authorList>
    </citation>
    <scope>NUCLEOTIDE SEQUENCE [LARGE SCALE GENOMIC DNA]</scope>
    <source>
        <strain evidence="2 3">F158</strain>
    </source>
</reference>
<sequence length="108" mass="11898">MTALSRPEVDAIDETIRLLIEDIAPDARYAPKYGGDVILPDPDSDDFIGGIFAYAGHVSLEFSHGASFRDPDGHLEGKGKSRRHLKFRERGDVEAKDTRGFLEQALGL</sequence>
<dbReference type="EMBL" id="JAVRHL010000004">
    <property type="protein sequence ID" value="MDT0684209.1"/>
    <property type="molecule type" value="Genomic_DNA"/>
</dbReference>
<gene>
    <name evidence="2" type="ORF">RM543_16110</name>
</gene>
<name>A0ABU3DKZ6_9RHOB</name>
<evidence type="ECO:0000259" key="1">
    <source>
        <dbReference type="Pfam" id="PF08818"/>
    </source>
</evidence>
<feature type="domain" description="YdhG-like" evidence="1">
    <location>
        <begin position="14"/>
        <end position="106"/>
    </location>
</feature>
<evidence type="ECO:0000313" key="3">
    <source>
        <dbReference type="Proteomes" id="UP001265259"/>
    </source>
</evidence>
<protein>
    <submittedName>
        <fullName evidence="2">DUF1801 domain-containing protein</fullName>
    </submittedName>
</protein>
<accession>A0ABU3DKZ6</accession>
<dbReference type="Proteomes" id="UP001265259">
    <property type="component" value="Unassembled WGS sequence"/>
</dbReference>
<proteinExistence type="predicted"/>
<evidence type="ECO:0000313" key="2">
    <source>
        <dbReference type="EMBL" id="MDT0684209.1"/>
    </source>
</evidence>
<keyword evidence="3" id="KW-1185">Reference proteome</keyword>
<dbReference type="InterPro" id="IPR014922">
    <property type="entry name" value="YdhG-like"/>
</dbReference>
<organism evidence="2 3">
    <name type="scientific">Tropicimonas omnivorans</name>
    <dbReference type="NCBI Taxonomy" id="3075590"/>
    <lineage>
        <taxon>Bacteria</taxon>
        <taxon>Pseudomonadati</taxon>
        <taxon>Pseudomonadota</taxon>
        <taxon>Alphaproteobacteria</taxon>
        <taxon>Rhodobacterales</taxon>
        <taxon>Roseobacteraceae</taxon>
        <taxon>Tropicimonas</taxon>
    </lineage>
</organism>
<dbReference type="Pfam" id="PF08818">
    <property type="entry name" value="DUF1801"/>
    <property type="match status" value="1"/>
</dbReference>
<dbReference type="RefSeq" id="WP_311693483.1">
    <property type="nucleotide sequence ID" value="NZ_JAVRHL010000004.1"/>
</dbReference>
<comment type="caution">
    <text evidence="2">The sequence shown here is derived from an EMBL/GenBank/DDBJ whole genome shotgun (WGS) entry which is preliminary data.</text>
</comment>